<dbReference type="Gene3D" id="1.10.150.130">
    <property type="match status" value="1"/>
</dbReference>
<dbReference type="AlphaFoldDB" id="A0A3D8P2E2"/>
<sequence length="305" mass="34714">MYSLIDRFIVYLQTEKGASLRTLTEYQKDLLEGLSFFARLLGVAEAELSLRSITPSLFRRFLGHLHERSLSRNTIARKLAAWRSFFRFLCREGILNANPLKLVSAPKREKRLPRVLSPHEAEALVTAPKGADPKVWRDRALLEVLYGAGLRVSEVEHLNLSDLDLERGELRVWGKGSKERIALLHPLAVAALKDYLERGRPLLLSRRSQGEEEPALFLNHRGERLSARGIRLIVTSYAARTGVIKGKVTPHTFRHSFATHLLDGGADLRTVQELLGHKRLATTQIYTRLSLERIKHIYEKTHPRA</sequence>
<feature type="active site" evidence="9">
    <location>
        <position position="151"/>
    </location>
</feature>
<feature type="domain" description="Core-binding (CB)" evidence="11">
    <location>
        <begin position="1"/>
        <end position="90"/>
    </location>
</feature>
<keyword evidence="4 9" id="KW-0159">Chromosome partition</keyword>
<dbReference type="InterPro" id="IPR011010">
    <property type="entry name" value="DNA_brk_join_enz"/>
</dbReference>
<dbReference type="HAMAP" id="MF_01808">
    <property type="entry name" value="Recomb_XerC_XerD"/>
    <property type="match status" value="1"/>
</dbReference>
<dbReference type="GO" id="GO:0007059">
    <property type="term" value="P:chromosome segregation"/>
    <property type="evidence" value="ECO:0007669"/>
    <property type="project" value="UniProtKB-UniRule"/>
</dbReference>
<keyword evidence="6 9" id="KW-0238">DNA-binding</keyword>
<dbReference type="InterPro" id="IPR044068">
    <property type="entry name" value="CB"/>
</dbReference>
<evidence type="ECO:0000256" key="2">
    <source>
        <dbReference type="ARBA" id="ARBA00022490"/>
    </source>
</evidence>
<evidence type="ECO:0000259" key="11">
    <source>
        <dbReference type="PROSITE" id="PS51900"/>
    </source>
</evidence>
<evidence type="ECO:0000256" key="8">
    <source>
        <dbReference type="ARBA" id="ARBA00023306"/>
    </source>
</evidence>
<dbReference type="OrthoDB" id="9785687at2"/>
<keyword evidence="3 9" id="KW-0132">Cell division</keyword>
<evidence type="ECO:0000256" key="4">
    <source>
        <dbReference type="ARBA" id="ARBA00022829"/>
    </source>
</evidence>
<gene>
    <name evidence="9" type="primary">xerC</name>
    <name evidence="12" type="ORF">DXX99_07490</name>
</gene>
<evidence type="ECO:0000259" key="10">
    <source>
        <dbReference type="PROSITE" id="PS51898"/>
    </source>
</evidence>
<keyword evidence="7 9" id="KW-0233">DNA recombination</keyword>
<feature type="active site" evidence="9">
    <location>
        <position position="175"/>
    </location>
</feature>
<dbReference type="InterPro" id="IPR002104">
    <property type="entry name" value="Integrase_catalytic"/>
</dbReference>
<comment type="caution">
    <text evidence="12">The sequence shown here is derived from an EMBL/GenBank/DDBJ whole genome shotgun (WGS) entry which is preliminary data.</text>
</comment>
<evidence type="ECO:0000256" key="7">
    <source>
        <dbReference type="ARBA" id="ARBA00023172"/>
    </source>
</evidence>
<dbReference type="SUPFAM" id="SSF56349">
    <property type="entry name" value="DNA breaking-rejoining enzymes"/>
    <property type="match status" value="1"/>
</dbReference>
<dbReference type="PROSITE" id="PS51900">
    <property type="entry name" value="CB"/>
    <property type="match status" value="1"/>
</dbReference>
<comment type="subunit">
    <text evidence="9">Forms a cyclic heterotetrameric complex composed of two molecules of XerC and two molecules of XerD.</text>
</comment>
<dbReference type="NCBIfam" id="NF001399">
    <property type="entry name" value="PRK00283.1"/>
    <property type="match status" value="1"/>
</dbReference>
<dbReference type="InterPro" id="IPR004107">
    <property type="entry name" value="Integrase_SAM-like_N"/>
</dbReference>
<comment type="subcellular location">
    <subcellularLocation>
        <location evidence="1 9">Cytoplasm</location>
    </subcellularLocation>
</comment>
<dbReference type="GO" id="GO:0009037">
    <property type="term" value="F:tyrosine-based site-specific recombinase activity"/>
    <property type="evidence" value="ECO:0007669"/>
    <property type="project" value="UniProtKB-UniRule"/>
</dbReference>
<dbReference type="PANTHER" id="PTHR30349">
    <property type="entry name" value="PHAGE INTEGRASE-RELATED"/>
    <property type="match status" value="1"/>
</dbReference>
<dbReference type="InterPro" id="IPR050090">
    <property type="entry name" value="Tyrosine_recombinase_XerCD"/>
</dbReference>
<feature type="active site" evidence="9">
    <location>
        <position position="254"/>
    </location>
</feature>
<evidence type="ECO:0000313" key="13">
    <source>
        <dbReference type="Proteomes" id="UP000256329"/>
    </source>
</evidence>
<dbReference type="GO" id="GO:0051301">
    <property type="term" value="P:cell division"/>
    <property type="evidence" value="ECO:0007669"/>
    <property type="project" value="UniProtKB-KW"/>
</dbReference>
<feature type="active site" evidence="9">
    <location>
        <position position="251"/>
    </location>
</feature>
<dbReference type="InterPro" id="IPR013762">
    <property type="entry name" value="Integrase-like_cat_sf"/>
</dbReference>
<proteinExistence type="inferred from homology"/>
<dbReference type="InterPro" id="IPR023009">
    <property type="entry name" value="Tyrosine_recombinase_XerC/XerD"/>
</dbReference>
<dbReference type="GO" id="GO:0005737">
    <property type="term" value="C:cytoplasm"/>
    <property type="evidence" value="ECO:0007669"/>
    <property type="project" value="UniProtKB-SubCell"/>
</dbReference>
<evidence type="ECO:0000313" key="12">
    <source>
        <dbReference type="EMBL" id="RDV82436.1"/>
    </source>
</evidence>
<dbReference type="PROSITE" id="PS51898">
    <property type="entry name" value="TYR_RECOMBINASE"/>
    <property type="match status" value="1"/>
</dbReference>
<feature type="domain" description="Tyr recombinase" evidence="10">
    <location>
        <begin position="111"/>
        <end position="299"/>
    </location>
</feature>
<evidence type="ECO:0000256" key="1">
    <source>
        <dbReference type="ARBA" id="ARBA00004496"/>
    </source>
</evidence>
<dbReference type="PANTHER" id="PTHR30349:SF41">
    <property type="entry name" value="INTEGRASE_RECOMBINASE PROTEIN MJ0367-RELATED"/>
    <property type="match status" value="1"/>
</dbReference>
<keyword evidence="13" id="KW-1185">Reference proteome</keyword>
<evidence type="ECO:0000256" key="3">
    <source>
        <dbReference type="ARBA" id="ARBA00022618"/>
    </source>
</evidence>
<evidence type="ECO:0000256" key="6">
    <source>
        <dbReference type="ARBA" id="ARBA00023125"/>
    </source>
</evidence>
<dbReference type="InterPro" id="IPR010998">
    <property type="entry name" value="Integrase_recombinase_N"/>
</dbReference>
<reference evidence="12 13" key="1">
    <citation type="submission" date="2018-08" db="EMBL/GenBank/DDBJ databases">
        <title>Form III RuBisCO-mediated autotrophy in Thermodesulfobium bacteria.</title>
        <authorList>
            <person name="Toshchakov S.V."/>
            <person name="Kublanov I.V."/>
            <person name="Frolov E."/>
            <person name="Bonch-Osmolovskaya E.A."/>
            <person name="Tourova T.P."/>
            <person name="Chernych N.A."/>
            <person name="Lebedinsky A.V."/>
        </authorList>
    </citation>
    <scope>NUCLEOTIDE SEQUENCE [LARGE SCALE GENOMIC DNA]</scope>
    <source>
        <strain evidence="12 13">SR</strain>
    </source>
</reference>
<keyword evidence="5 9" id="KW-0229">DNA integration</keyword>
<dbReference type="EMBL" id="QSLN01000010">
    <property type="protein sequence ID" value="RDV82436.1"/>
    <property type="molecule type" value="Genomic_DNA"/>
</dbReference>
<dbReference type="Pfam" id="PF00589">
    <property type="entry name" value="Phage_integrase"/>
    <property type="match status" value="1"/>
</dbReference>
<comment type="function">
    <text evidence="9">Site-specific tyrosine recombinase, which acts by catalyzing the cutting and rejoining of the recombining DNA molecules. The XerC-XerD complex is essential to convert dimers of the bacterial chromosome into monomers to permit their segregation at cell division. It also contributes to the segregational stability of plasmids.</text>
</comment>
<feature type="active site" description="O-(3'-phospho-DNA)-tyrosine intermediate" evidence="9">
    <location>
        <position position="286"/>
    </location>
</feature>
<protein>
    <recommendedName>
        <fullName evidence="9">Tyrosine recombinase XerC</fullName>
    </recommendedName>
</protein>
<dbReference type="Gene3D" id="1.10.443.10">
    <property type="entry name" value="Intergrase catalytic core"/>
    <property type="match status" value="1"/>
</dbReference>
<keyword evidence="8 9" id="KW-0131">Cell cycle</keyword>
<dbReference type="GO" id="GO:0006313">
    <property type="term" value="P:DNA transposition"/>
    <property type="evidence" value="ECO:0007669"/>
    <property type="project" value="UniProtKB-UniRule"/>
</dbReference>
<dbReference type="GO" id="GO:0003677">
    <property type="term" value="F:DNA binding"/>
    <property type="evidence" value="ECO:0007669"/>
    <property type="project" value="UniProtKB-UniRule"/>
</dbReference>
<evidence type="ECO:0000256" key="9">
    <source>
        <dbReference type="HAMAP-Rule" id="MF_01808"/>
    </source>
</evidence>
<evidence type="ECO:0000256" key="5">
    <source>
        <dbReference type="ARBA" id="ARBA00022908"/>
    </source>
</evidence>
<dbReference type="Pfam" id="PF02899">
    <property type="entry name" value="Phage_int_SAM_1"/>
    <property type="match status" value="1"/>
</dbReference>
<feature type="active site" evidence="9">
    <location>
        <position position="277"/>
    </location>
</feature>
<keyword evidence="2 9" id="KW-0963">Cytoplasm</keyword>
<organism evidence="12 13">
    <name type="scientific">Ammonifex thiophilus</name>
    <dbReference type="NCBI Taxonomy" id="444093"/>
    <lineage>
        <taxon>Bacteria</taxon>
        <taxon>Bacillati</taxon>
        <taxon>Bacillota</taxon>
        <taxon>Clostridia</taxon>
        <taxon>Thermoanaerobacterales</taxon>
        <taxon>Thermoanaerobacteraceae</taxon>
        <taxon>Ammonifex</taxon>
    </lineage>
</organism>
<accession>A0A3D8P2E2</accession>
<comment type="similarity">
    <text evidence="9">Belongs to the 'phage' integrase family. XerC subfamily.</text>
</comment>
<name>A0A3D8P2E2_9THEO</name>
<dbReference type="RefSeq" id="WP_115792879.1">
    <property type="nucleotide sequence ID" value="NZ_QSLN01000010.1"/>
</dbReference>
<dbReference type="CDD" id="cd00798">
    <property type="entry name" value="INT_XerDC_C"/>
    <property type="match status" value="1"/>
</dbReference>
<dbReference type="Proteomes" id="UP000256329">
    <property type="component" value="Unassembled WGS sequence"/>
</dbReference>